<name>A0ABS8P6S6_9PSEU</name>
<dbReference type="InterPro" id="IPR029058">
    <property type="entry name" value="AB_hydrolase_fold"/>
</dbReference>
<dbReference type="Proteomes" id="UP001199469">
    <property type="component" value="Unassembled WGS sequence"/>
</dbReference>
<reference evidence="5 6" key="1">
    <citation type="submission" date="2021-11" db="EMBL/GenBank/DDBJ databases">
        <title>Draft genome sequence of Actinomycetospora sp. SF1 isolated from the rhizosphere soil.</title>
        <authorList>
            <person name="Duangmal K."/>
            <person name="Chantavorakit T."/>
        </authorList>
    </citation>
    <scope>NUCLEOTIDE SEQUENCE [LARGE SCALE GENOMIC DNA]</scope>
    <source>
        <strain evidence="5 6">TBRC 5722</strain>
    </source>
</reference>
<comment type="similarity">
    <text evidence="1">Belongs to the peptidase S33 family.</text>
</comment>
<evidence type="ECO:0000256" key="1">
    <source>
        <dbReference type="ARBA" id="ARBA00010088"/>
    </source>
</evidence>
<evidence type="ECO:0000259" key="4">
    <source>
        <dbReference type="Pfam" id="PF06441"/>
    </source>
</evidence>
<sequence>MAELKPFTVDIPQARLDDLRRRLEDARLPDQPSGAGWGYGVTRGYLGELVRLWRDEFDWALVRDRLNAWPQVMTTIGGQPVHAVHARSSAPDAVPLLLLHGWPSTVADFLGVLPALTERFHVVAPSLPGFGFSGPTLETGWDLDRHADTLLELMTRCGYERFVVQGGDWGGLIGPHVARRAPDRVAMVHVNALVTPVDWTSGDPTAGLSAEDAARVFALGAAWRERQGYAAIQSSRPQTLAYALNDSPVGLLAWDLEWFVDYDPAATVQTPNDPTAILTDVTITWLTGTAGSSARLYKEGAAAFGGGLPSSGVPTAVACFPGDNTIRGLAERSHRIVRWTTYERGGHFASLQAPDLLAADLVGACGEQQVW</sequence>
<dbReference type="SUPFAM" id="SSF53474">
    <property type="entry name" value="alpha/beta-Hydrolases"/>
    <property type="match status" value="1"/>
</dbReference>
<protein>
    <submittedName>
        <fullName evidence="5">Epoxide hydrolase 1</fullName>
    </submittedName>
</protein>
<evidence type="ECO:0000313" key="6">
    <source>
        <dbReference type="Proteomes" id="UP001199469"/>
    </source>
</evidence>
<comment type="caution">
    <text evidence="5">The sequence shown here is derived from an EMBL/GenBank/DDBJ whole genome shotgun (WGS) entry which is preliminary data.</text>
</comment>
<dbReference type="Gene3D" id="3.40.50.1820">
    <property type="entry name" value="alpha/beta hydrolase"/>
    <property type="match status" value="1"/>
</dbReference>
<evidence type="ECO:0000256" key="2">
    <source>
        <dbReference type="ARBA" id="ARBA00022797"/>
    </source>
</evidence>
<keyword evidence="3 5" id="KW-0378">Hydrolase</keyword>
<evidence type="ECO:0000313" key="5">
    <source>
        <dbReference type="EMBL" id="MCD2192759.1"/>
    </source>
</evidence>
<dbReference type="PRINTS" id="PR00412">
    <property type="entry name" value="EPOXHYDRLASE"/>
</dbReference>
<dbReference type="PIRSF" id="PIRSF001112">
    <property type="entry name" value="Epoxide_hydrolase"/>
    <property type="match status" value="1"/>
</dbReference>
<organism evidence="5 6">
    <name type="scientific">Actinomycetospora endophytica</name>
    <dbReference type="NCBI Taxonomy" id="2291215"/>
    <lineage>
        <taxon>Bacteria</taxon>
        <taxon>Bacillati</taxon>
        <taxon>Actinomycetota</taxon>
        <taxon>Actinomycetes</taxon>
        <taxon>Pseudonocardiales</taxon>
        <taxon>Pseudonocardiaceae</taxon>
        <taxon>Actinomycetospora</taxon>
    </lineage>
</organism>
<dbReference type="InterPro" id="IPR010497">
    <property type="entry name" value="Epoxide_hydro_N"/>
</dbReference>
<dbReference type="Pfam" id="PF06441">
    <property type="entry name" value="EHN"/>
    <property type="match status" value="1"/>
</dbReference>
<accession>A0ABS8P6S6</accession>
<dbReference type="InterPro" id="IPR000639">
    <property type="entry name" value="Epox_hydrolase-like"/>
</dbReference>
<dbReference type="GO" id="GO:0016787">
    <property type="term" value="F:hydrolase activity"/>
    <property type="evidence" value="ECO:0007669"/>
    <property type="project" value="UniProtKB-KW"/>
</dbReference>
<feature type="domain" description="Epoxide hydrolase N-terminal" evidence="4">
    <location>
        <begin position="5"/>
        <end position="109"/>
    </location>
</feature>
<keyword evidence="2" id="KW-0058">Aromatic hydrocarbons catabolism</keyword>
<dbReference type="EMBL" id="JAJNDB010000001">
    <property type="protein sequence ID" value="MCD2192759.1"/>
    <property type="molecule type" value="Genomic_DNA"/>
</dbReference>
<keyword evidence="6" id="KW-1185">Reference proteome</keyword>
<dbReference type="InterPro" id="IPR016292">
    <property type="entry name" value="Epoxide_hydrolase"/>
</dbReference>
<proteinExistence type="inferred from homology"/>
<gene>
    <name evidence="5" type="ORF">LQ327_05080</name>
</gene>
<evidence type="ECO:0000256" key="3">
    <source>
        <dbReference type="ARBA" id="ARBA00022801"/>
    </source>
</evidence>
<dbReference type="RefSeq" id="WP_230730430.1">
    <property type="nucleotide sequence ID" value="NZ_JAJNDB010000001.1"/>
</dbReference>
<dbReference type="PANTHER" id="PTHR21661:SF35">
    <property type="entry name" value="EPOXIDE HYDROLASE"/>
    <property type="match status" value="1"/>
</dbReference>
<dbReference type="PANTHER" id="PTHR21661">
    <property type="entry name" value="EPOXIDE HYDROLASE 1-RELATED"/>
    <property type="match status" value="1"/>
</dbReference>